<dbReference type="Proteomes" id="UP000608522">
    <property type="component" value="Unassembled WGS sequence"/>
</dbReference>
<evidence type="ECO:0008006" key="4">
    <source>
        <dbReference type="Google" id="ProtNLM"/>
    </source>
</evidence>
<protein>
    <recommendedName>
        <fullName evidence="4">DUF1963 domain-containing protein</fullName>
    </recommendedName>
</protein>
<sequence length="283" mass="30819">MEAVFPELTGTAREVTLLFPRAGSPGPRDSSIGGPLLWPAAEPWPMCAEPDHYKPLDPPVGPEPVAMVPVVQLYARDVPGLVFPAGTDLLQILWCPLVHEDGRYAARPSLHWRGTAPTAAGALAGEPPRPHTAYEEFLPRPCTVSPTPAVEYPHWDMPAGLGERLDERFQALQEERGHGYFDVATTQQSKVGGYPGWTQPPSWPDCAGCGTRMEHLLSVTATEPDAGRWLPLDDRDHRREGAGADPAAADSFGHGMNLGDLGGMYFFVCRGCPDTPYTHRYDC</sequence>
<dbReference type="Gene3D" id="2.30.320.10">
    <property type="entry name" value="YwqG-like"/>
    <property type="match status" value="1"/>
</dbReference>
<evidence type="ECO:0000256" key="1">
    <source>
        <dbReference type="SAM" id="MobiDB-lite"/>
    </source>
</evidence>
<accession>A0ABQ3TEG6</accession>
<dbReference type="RefSeq" id="WP_237403952.1">
    <property type="nucleotide sequence ID" value="NZ_BAAATO010000079.1"/>
</dbReference>
<name>A0ABQ3TEG6_9ACTN</name>
<proteinExistence type="predicted"/>
<comment type="caution">
    <text evidence="2">The sequence shown here is derived from an EMBL/GenBank/DDBJ whole genome shotgun (WGS) entry which is preliminary data.</text>
</comment>
<dbReference type="EMBL" id="BNED01000005">
    <property type="protein sequence ID" value="GHI78816.1"/>
    <property type="molecule type" value="Genomic_DNA"/>
</dbReference>
<gene>
    <name evidence="2" type="ORF">Sspor_43770</name>
</gene>
<evidence type="ECO:0000313" key="3">
    <source>
        <dbReference type="Proteomes" id="UP000608522"/>
    </source>
</evidence>
<evidence type="ECO:0000313" key="2">
    <source>
        <dbReference type="EMBL" id="GHI78816.1"/>
    </source>
</evidence>
<feature type="region of interest" description="Disordered" evidence="1">
    <location>
        <begin position="227"/>
        <end position="246"/>
    </location>
</feature>
<reference evidence="3" key="1">
    <citation type="submission" date="2023-07" db="EMBL/GenBank/DDBJ databases">
        <title>Whole genome shotgun sequence of Streptomyces spororaveus NBRC 15456.</title>
        <authorList>
            <person name="Komaki H."/>
            <person name="Tamura T."/>
        </authorList>
    </citation>
    <scope>NUCLEOTIDE SEQUENCE [LARGE SCALE GENOMIC DNA]</scope>
    <source>
        <strain evidence="3">NBRC 15456</strain>
    </source>
</reference>
<feature type="compositionally biased region" description="Basic and acidic residues" evidence="1">
    <location>
        <begin position="231"/>
        <end position="242"/>
    </location>
</feature>
<keyword evidence="3" id="KW-1185">Reference proteome</keyword>
<organism evidence="2 3">
    <name type="scientific">Streptomyces spororaveus</name>
    <dbReference type="NCBI Taxonomy" id="284039"/>
    <lineage>
        <taxon>Bacteria</taxon>
        <taxon>Bacillati</taxon>
        <taxon>Actinomycetota</taxon>
        <taxon>Actinomycetes</taxon>
        <taxon>Kitasatosporales</taxon>
        <taxon>Streptomycetaceae</taxon>
        <taxon>Streptomyces</taxon>
    </lineage>
</organism>